<dbReference type="AlphaFoldDB" id="A0A914EL10"/>
<proteinExistence type="predicted"/>
<evidence type="ECO:0000313" key="3">
    <source>
        <dbReference type="WBParaSite" id="ACRNAN_scaffold8489.g19647.t1"/>
    </source>
</evidence>
<protein>
    <submittedName>
        <fullName evidence="3">Uncharacterized protein</fullName>
    </submittedName>
</protein>
<accession>A0A914EL10</accession>
<reference evidence="3" key="1">
    <citation type="submission" date="2022-11" db="UniProtKB">
        <authorList>
            <consortium name="WormBaseParasite"/>
        </authorList>
    </citation>
    <scope>IDENTIFICATION</scope>
</reference>
<sequence length="206" mass="22432">MSYDIEKLYAEIGALKARLIKVEAENKKASKWCDQVVAEKERLTQETPACIQQYNAALQAYQETKQVFEQYKSQPDANSEIEKQYAEALAHIEKVALDLQKKLEEYKYAAESLMVDTEKAAQALEDTGKEKETILAKLEKLKQQEKKLSASTPGAEDASLSDDEAPQFSGTIKQKVTSSGPINQGGGGGGGQGATTVVVVPACIIS</sequence>
<feature type="compositionally biased region" description="Gly residues" evidence="1">
    <location>
        <begin position="183"/>
        <end position="192"/>
    </location>
</feature>
<evidence type="ECO:0000256" key="1">
    <source>
        <dbReference type="SAM" id="MobiDB-lite"/>
    </source>
</evidence>
<organism evidence="2 3">
    <name type="scientific">Acrobeloides nanus</name>
    <dbReference type="NCBI Taxonomy" id="290746"/>
    <lineage>
        <taxon>Eukaryota</taxon>
        <taxon>Metazoa</taxon>
        <taxon>Ecdysozoa</taxon>
        <taxon>Nematoda</taxon>
        <taxon>Chromadorea</taxon>
        <taxon>Rhabditida</taxon>
        <taxon>Tylenchina</taxon>
        <taxon>Cephalobomorpha</taxon>
        <taxon>Cephaloboidea</taxon>
        <taxon>Cephalobidae</taxon>
        <taxon>Acrobeloides</taxon>
    </lineage>
</organism>
<dbReference type="WBParaSite" id="ACRNAN_scaffold8489.g19647.t1">
    <property type="protein sequence ID" value="ACRNAN_scaffold8489.g19647.t1"/>
    <property type="gene ID" value="ACRNAN_scaffold8489.g19647"/>
</dbReference>
<keyword evidence="2" id="KW-1185">Reference proteome</keyword>
<dbReference type="Proteomes" id="UP000887540">
    <property type="component" value="Unplaced"/>
</dbReference>
<name>A0A914EL10_9BILA</name>
<feature type="region of interest" description="Disordered" evidence="1">
    <location>
        <begin position="145"/>
        <end position="192"/>
    </location>
</feature>
<evidence type="ECO:0000313" key="2">
    <source>
        <dbReference type="Proteomes" id="UP000887540"/>
    </source>
</evidence>
<feature type="compositionally biased region" description="Polar residues" evidence="1">
    <location>
        <begin position="168"/>
        <end position="182"/>
    </location>
</feature>